<feature type="transmembrane region" description="Helical" evidence="10">
    <location>
        <begin position="134"/>
        <end position="162"/>
    </location>
</feature>
<dbReference type="FunCoup" id="B4L4A7">
    <property type="interactions" value="31"/>
</dbReference>
<evidence type="ECO:0000313" key="12">
    <source>
        <dbReference type="Proteomes" id="UP000009192"/>
    </source>
</evidence>
<dbReference type="AlphaFoldDB" id="B4L4A7"/>
<protein>
    <recommendedName>
        <fullName evidence="10">Odorant receptor</fullName>
    </recommendedName>
</protein>
<proteinExistence type="inferred from homology"/>
<dbReference type="KEGG" id="dmo:Dmoj_GI14893"/>
<evidence type="ECO:0000256" key="8">
    <source>
        <dbReference type="ARBA" id="ARBA00023170"/>
    </source>
</evidence>
<dbReference type="GO" id="GO:0005549">
    <property type="term" value="F:odorant binding"/>
    <property type="evidence" value="ECO:0007669"/>
    <property type="project" value="InterPro"/>
</dbReference>
<feature type="transmembrane region" description="Helical" evidence="10">
    <location>
        <begin position="42"/>
        <end position="61"/>
    </location>
</feature>
<dbReference type="OrthoDB" id="8185860at2759"/>
<evidence type="ECO:0000313" key="11">
    <source>
        <dbReference type="EMBL" id="EDW07385.2"/>
    </source>
</evidence>
<dbReference type="InterPro" id="IPR004117">
    <property type="entry name" value="7tm6_olfct_rcpt"/>
</dbReference>
<evidence type="ECO:0000256" key="10">
    <source>
        <dbReference type="RuleBase" id="RU351113"/>
    </source>
</evidence>
<evidence type="ECO:0000256" key="2">
    <source>
        <dbReference type="ARBA" id="ARBA00022475"/>
    </source>
</evidence>
<dbReference type="EMBL" id="CH933810">
    <property type="protein sequence ID" value="EDW07385.2"/>
    <property type="molecule type" value="Genomic_DNA"/>
</dbReference>
<reference evidence="11 12" key="1">
    <citation type="journal article" date="2007" name="Nature">
        <title>Evolution of genes and genomes on the Drosophila phylogeny.</title>
        <authorList>
            <consortium name="Drosophila 12 Genomes Consortium"/>
            <person name="Clark A.G."/>
            <person name="Eisen M.B."/>
            <person name="Smith D.R."/>
            <person name="Bergman C.M."/>
            <person name="Oliver B."/>
            <person name="Markow T.A."/>
            <person name="Kaufman T.C."/>
            <person name="Kellis M."/>
            <person name="Gelbart W."/>
            <person name="Iyer V.N."/>
            <person name="Pollard D.A."/>
            <person name="Sackton T.B."/>
            <person name="Larracuente A.M."/>
            <person name="Singh N.D."/>
            <person name="Abad J.P."/>
            <person name="Abt D.N."/>
            <person name="Adryan B."/>
            <person name="Aguade M."/>
            <person name="Akashi H."/>
            <person name="Anderson W.W."/>
            <person name="Aquadro C.F."/>
            <person name="Ardell D.H."/>
            <person name="Arguello R."/>
            <person name="Artieri C.G."/>
            <person name="Barbash D.A."/>
            <person name="Barker D."/>
            <person name="Barsanti P."/>
            <person name="Batterham P."/>
            <person name="Batzoglou S."/>
            <person name="Begun D."/>
            <person name="Bhutkar A."/>
            <person name="Blanco E."/>
            <person name="Bosak S.A."/>
            <person name="Bradley R.K."/>
            <person name="Brand A.D."/>
            <person name="Brent M.R."/>
            <person name="Brooks A.N."/>
            <person name="Brown R.H."/>
            <person name="Butlin R.K."/>
            <person name="Caggese C."/>
            <person name="Calvi B.R."/>
            <person name="Bernardo de Carvalho A."/>
            <person name="Caspi A."/>
            <person name="Castrezana S."/>
            <person name="Celniker S.E."/>
            <person name="Chang J.L."/>
            <person name="Chapple C."/>
            <person name="Chatterji S."/>
            <person name="Chinwalla A."/>
            <person name="Civetta A."/>
            <person name="Clifton S.W."/>
            <person name="Comeron J.M."/>
            <person name="Costello J.C."/>
            <person name="Coyne J.A."/>
            <person name="Daub J."/>
            <person name="David R.G."/>
            <person name="Delcher A.L."/>
            <person name="Delehaunty K."/>
            <person name="Do C.B."/>
            <person name="Ebling H."/>
            <person name="Edwards K."/>
            <person name="Eickbush T."/>
            <person name="Evans J.D."/>
            <person name="Filipski A."/>
            <person name="Findeiss S."/>
            <person name="Freyhult E."/>
            <person name="Fulton L."/>
            <person name="Fulton R."/>
            <person name="Garcia A.C."/>
            <person name="Gardiner A."/>
            <person name="Garfield D.A."/>
            <person name="Garvin B.E."/>
            <person name="Gibson G."/>
            <person name="Gilbert D."/>
            <person name="Gnerre S."/>
            <person name="Godfrey J."/>
            <person name="Good R."/>
            <person name="Gotea V."/>
            <person name="Gravely B."/>
            <person name="Greenberg A.J."/>
            <person name="Griffiths-Jones S."/>
            <person name="Gross S."/>
            <person name="Guigo R."/>
            <person name="Gustafson E.A."/>
            <person name="Haerty W."/>
            <person name="Hahn M.W."/>
            <person name="Halligan D.L."/>
            <person name="Halpern A.L."/>
            <person name="Halter G.M."/>
            <person name="Han M.V."/>
            <person name="Heger A."/>
            <person name="Hillier L."/>
            <person name="Hinrichs A.S."/>
            <person name="Holmes I."/>
            <person name="Hoskins R.A."/>
            <person name="Hubisz M.J."/>
            <person name="Hultmark D."/>
            <person name="Huntley M.A."/>
            <person name="Jaffe D.B."/>
            <person name="Jagadeeshan S."/>
            <person name="Jeck W.R."/>
            <person name="Johnson J."/>
            <person name="Jones C.D."/>
            <person name="Jordan W.C."/>
            <person name="Karpen G.H."/>
            <person name="Kataoka E."/>
            <person name="Keightley P.D."/>
            <person name="Kheradpour P."/>
            <person name="Kirkness E.F."/>
            <person name="Koerich L.B."/>
            <person name="Kristiansen K."/>
            <person name="Kudrna D."/>
            <person name="Kulathinal R.J."/>
            <person name="Kumar S."/>
            <person name="Kwok R."/>
            <person name="Lander E."/>
            <person name="Langley C.H."/>
            <person name="Lapoint R."/>
            <person name="Lazzaro B.P."/>
            <person name="Lee S.J."/>
            <person name="Levesque L."/>
            <person name="Li R."/>
            <person name="Lin C.F."/>
            <person name="Lin M.F."/>
            <person name="Lindblad-Toh K."/>
            <person name="Llopart A."/>
            <person name="Long M."/>
            <person name="Low L."/>
            <person name="Lozovsky E."/>
            <person name="Lu J."/>
            <person name="Luo M."/>
            <person name="Machado C.A."/>
            <person name="Makalowski W."/>
            <person name="Marzo M."/>
            <person name="Matsuda M."/>
            <person name="Matzkin L."/>
            <person name="McAllister B."/>
            <person name="McBride C.S."/>
            <person name="McKernan B."/>
            <person name="McKernan K."/>
            <person name="Mendez-Lago M."/>
            <person name="Minx P."/>
            <person name="Mollenhauer M.U."/>
            <person name="Montooth K."/>
            <person name="Mount S.M."/>
            <person name="Mu X."/>
            <person name="Myers E."/>
            <person name="Negre B."/>
            <person name="Newfeld S."/>
            <person name="Nielsen R."/>
            <person name="Noor M.A."/>
            <person name="O'Grady P."/>
            <person name="Pachter L."/>
            <person name="Papaceit M."/>
            <person name="Parisi M.J."/>
            <person name="Parisi M."/>
            <person name="Parts L."/>
            <person name="Pedersen J.S."/>
            <person name="Pesole G."/>
            <person name="Phillippy A.M."/>
            <person name="Ponting C.P."/>
            <person name="Pop M."/>
            <person name="Porcelli D."/>
            <person name="Powell J.R."/>
            <person name="Prohaska S."/>
            <person name="Pruitt K."/>
            <person name="Puig M."/>
            <person name="Quesneville H."/>
            <person name="Ram K.R."/>
            <person name="Rand D."/>
            <person name="Rasmussen M.D."/>
            <person name="Reed L.K."/>
            <person name="Reenan R."/>
            <person name="Reily A."/>
            <person name="Remington K.A."/>
            <person name="Rieger T.T."/>
            <person name="Ritchie M.G."/>
            <person name="Robin C."/>
            <person name="Rogers Y.H."/>
            <person name="Rohde C."/>
            <person name="Rozas J."/>
            <person name="Rubenfield M.J."/>
            <person name="Ruiz A."/>
            <person name="Russo S."/>
            <person name="Salzberg S.L."/>
            <person name="Sanchez-Gracia A."/>
            <person name="Saranga D.J."/>
            <person name="Sato H."/>
            <person name="Schaeffer S.W."/>
            <person name="Schatz M.C."/>
            <person name="Schlenke T."/>
            <person name="Schwartz R."/>
            <person name="Segarra C."/>
            <person name="Singh R.S."/>
            <person name="Sirot L."/>
            <person name="Sirota M."/>
            <person name="Sisneros N.B."/>
            <person name="Smith C.D."/>
            <person name="Smith T.F."/>
            <person name="Spieth J."/>
            <person name="Stage D.E."/>
            <person name="Stark A."/>
            <person name="Stephan W."/>
            <person name="Strausberg R.L."/>
            <person name="Strempel S."/>
            <person name="Sturgill D."/>
            <person name="Sutton G."/>
            <person name="Sutton G.G."/>
            <person name="Tao W."/>
            <person name="Teichmann S."/>
            <person name="Tobari Y.N."/>
            <person name="Tomimura Y."/>
            <person name="Tsolas J.M."/>
            <person name="Valente V.L."/>
            <person name="Venter E."/>
            <person name="Venter J.C."/>
            <person name="Vicario S."/>
            <person name="Vieira F.G."/>
            <person name="Vilella A.J."/>
            <person name="Villasante A."/>
            <person name="Walenz B."/>
            <person name="Wang J."/>
            <person name="Wasserman M."/>
            <person name="Watts T."/>
            <person name="Wilson D."/>
            <person name="Wilson R.K."/>
            <person name="Wing R.A."/>
            <person name="Wolfner M.F."/>
            <person name="Wong A."/>
            <person name="Wong G.K."/>
            <person name="Wu C.I."/>
            <person name="Wu G."/>
            <person name="Yamamoto D."/>
            <person name="Yang H.P."/>
            <person name="Yang S.P."/>
            <person name="Yorke J.A."/>
            <person name="Yoshida K."/>
            <person name="Zdobnov E."/>
            <person name="Zhang P."/>
            <person name="Zhang Y."/>
            <person name="Zimin A.V."/>
            <person name="Baldwin J."/>
            <person name="Abdouelleil A."/>
            <person name="Abdulkadir J."/>
            <person name="Abebe A."/>
            <person name="Abera B."/>
            <person name="Abreu J."/>
            <person name="Acer S.C."/>
            <person name="Aftuck L."/>
            <person name="Alexander A."/>
            <person name="An P."/>
            <person name="Anderson E."/>
            <person name="Anderson S."/>
            <person name="Arachi H."/>
            <person name="Azer M."/>
            <person name="Bachantsang P."/>
            <person name="Barry A."/>
            <person name="Bayul T."/>
            <person name="Berlin A."/>
            <person name="Bessette D."/>
            <person name="Bloom T."/>
            <person name="Blye J."/>
            <person name="Boguslavskiy L."/>
            <person name="Bonnet C."/>
            <person name="Boukhgalter B."/>
            <person name="Bourzgui I."/>
            <person name="Brown A."/>
            <person name="Cahill P."/>
            <person name="Channer S."/>
            <person name="Cheshatsang Y."/>
            <person name="Chuda L."/>
            <person name="Citroen M."/>
            <person name="Collymore A."/>
            <person name="Cooke P."/>
            <person name="Costello M."/>
            <person name="D'Aco K."/>
            <person name="Daza R."/>
            <person name="De Haan G."/>
            <person name="DeGray S."/>
            <person name="DeMaso C."/>
            <person name="Dhargay N."/>
            <person name="Dooley K."/>
            <person name="Dooley E."/>
            <person name="Doricent M."/>
            <person name="Dorje P."/>
            <person name="Dorjee K."/>
            <person name="Dupes A."/>
            <person name="Elong R."/>
            <person name="Falk J."/>
            <person name="Farina A."/>
            <person name="Faro S."/>
            <person name="Ferguson D."/>
            <person name="Fisher S."/>
            <person name="Foley C.D."/>
            <person name="Franke A."/>
            <person name="Friedrich D."/>
            <person name="Gadbois L."/>
            <person name="Gearin G."/>
            <person name="Gearin C.R."/>
            <person name="Giannoukos G."/>
            <person name="Goode T."/>
            <person name="Graham J."/>
            <person name="Grandbois E."/>
            <person name="Grewal S."/>
            <person name="Gyaltsen K."/>
            <person name="Hafez N."/>
            <person name="Hagos B."/>
            <person name="Hall J."/>
            <person name="Henson C."/>
            <person name="Hollinger A."/>
            <person name="Honan T."/>
            <person name="Huard M.D."/>
            <person name="Hughes L."/>
            <person name="Hurhula B."/>
            <person name="Husby M.E."/>
            <person name="Kamat A."/>
            <person name="Kanga B."/>
            <person name="Kashin S."/>
            <person name="Khazanovich D."/>
            <person name="Kisner P."/>
            <person name="Lance K."/>
            <person name="Lara M."/>
            <person name="Lee W."/>
            <person name="Lennon N."/>
            <person name="Letendre F."/>
            <person name="LeVine R."/>
            <person name="Lipovsky A."/>
            <person name="Liu X."/>
            <person name="Liu J."/>
            <person name="Liu S."/>
            <person name="Lokyitsang T."/>
            <person name="Lokyitsang Y."/>
            <person name="Lubonja R."/>
            <person name="Lui A."/>
            <person name="MacDonald P."/>
            <person name="Magnisalis V."/>
            <person name="Maru K."/>
            <person name="Matthews C."/>
            <person name="McCusker W."/>
            <person name="McDonough S."/>
            <person name="Mehta T."/>
            <person name="Meldrim J."/>
            <person name="Meneus L."/>
            <person name="Mihai O."/>
            <person name="Mihalev A."/>
            <person name="Mihova T."/>
            <person name="Mittelman R."/>
            <person name="Mlenga V."/>
            <person name="Montmayeur A."/>
            <person name="Mulrain L."/>
            <person name="Navidi A."/>
            <person name="Naylor J."/>
            <person name="Negash T."/>
            <person name="Nguyen T."/>
            <person name="Nguyen N."/>
            <person name="Nicol R."/>
            <person name="Norbu C."/>
            <person name="Norbu N."/>
            <person name="Novod N."/>
            <person name="O'Neill B."/>
            <person name="Osman S."/>
            <person name="Markiewicz E."/>
            <person name="Oyono O.L."/>
            <person name="Patti C."/>
            <person name="Phunkhang P."/>
            <person name="Pierre F."/>
            <person name="Priest M."/>
            <person name="Raghuraman S."/>
            <person name="Rege F."/>
            <person name="Reyes R."/>
            <person name="Rise C."/>
            <person name="Rogov P."/>
            <person name="Ross K."/>
            <person name="Ryan E."/>
            <person name="Settipalli S."/>
            <person name="Shea T."/>
            <person name="Sherpa N."/>
            <person name="Shi L."/>
            <person name="Shih D."/>
            <person name="Sparrow T."/>
            <person name="Spaulding J."/>
            <person name="Stalker J."/>
            <person name="Stange-Thomann N."/>
            <person name="Stavropoulos S."/>
            <person name="Stone C."/>
            <person name="Strader C."/>
            <person name="Tesfaye S."/>
            <person name="Thomson T."/>
            <person name="Thoulutsang Y."/>
            <person name="Thoulutsang D."/>
            <person name="Topham K."/>
            <person name="Topping I."/>
            <person name="Tsamla T."/>
            <person name="Vassiliev H."/>
            <person name="Vo A."/>
            <person name="Wangchuk T."/>
            <person name="Wangdi T."/>
            <person name="Weiand M."/>
            <person name="Wilkinson J."/>
            <person name="Wilson A."/>
            <person name="Yadav S."/>
            <person name="Young G."/>
            <person name="Yu Q."/>
            <person name="Zembek L."/>
            <person name="Zhong D."/>
            <person name="Zimmer A."/>
            <person name="Zwirko Z."/>
            <person name="Jaffe D.B."/>
            <person name="Alvarez P."/>
            <person name="Brockman W."/>
            <person name="Butler J."/>
            <person name="Chin C."/>
            <person name="Gnerre S."/>
            <person name="Grabherr M."/>
            <person name="Kleber M."/>
            <person name="Mauceli E."/>
            <person name="MacCallum I."/>
        </authorList>
    </citation>
    <scope>NUCLEOTIDE SEQUENCE [LARGE SCALE GENOMIC DNA]</scope>
    <source>
        <strain evidence="12">Tucson 15081-1352.22</strain>
    </source>
</reference>
<keyword evidence="8 10" id="KW-0675">Receptor</keyword>
<evidence type="ECO:0000256" key="5">
    <source>
        <dbReference type="ARBA" id="ARBA00022725"/>
    </source>
</evidence>
<name>B4L4A7_DROMO</name>
<dbReference type="GO" id="GO:0004984">
    <property type="term" value="F:olfactory receptor activity"/>
    <property type="evidence" value="ECO:0007669"/>
    <property type="project" value="InterPro"/>
</dbReference>
<accession>B4L4A7</accession>
<evidence type="ECO:0000256" key="7">
    <source>
        <dbReference type="ARBA" id="ARBA00023136"/>
    </source>
</evidence>
<keyword evidence="9 10" id="KW-0807">Transducer</keyword>
<evidence type="ECO:0000256" key="9">
    <source>
        <dbReference type="ARBA" id="ARBA00023224"/>
    </source>
</evidence>
<feature type="transmembrane region" description="Helical" evidence="10">
    <location>
        <begin position="310"/>
        <end position="330"/>
    </location>
</feature>
<keyword evidence="6 10" id="KW-1133">Transmembrane helix</keyword>
<dbReference type="GO" id="GO:0007165">
    <property type="term" value="P:signal transduction"/>
    <property type="evidence" value="ECO:0007669"/>
    <property type="project" value="UniProtKB-KW"/>
</dbReference>
<gene>
    <name evidence="11" type="primary">Dmoj\GI14893</name>
    <name evidence="11" type="ORF">Dmoj_GI14893</name>
</gene>
<keyword evidence="5 10" id="KW-0552">Olfaction</keyword>
<dbReference type="eggNOG" id="ENOG502T1BY">
    <property type="taxonomic scope" value="Eukaryota"/>
</dbReference>
<dbReference type="InParanoid" id="B4L4A7"/>
<dbReference type="Proteomes" id="UP000009192">
    <property type="component" value="Unassembled WGS sequence"/>
</dbReference>
<keyword evidence="3 10" id="KW-0716">Sensory transduction</keyword>
<comment type="similarity">
    <text evidence="10">Belongs to the insect chemoreceptor superfamily. Heteromeric odorant receptor channel (TC 1.A.69) family.</text>
</comment>
<organism evidence="11 12">
    <name type="scientific">Drosophila mojavensis</name>
    <name type="common">Fruit fly</name>
    <dbReference type="NCBI Taxonomy" id="7230"/>
    <lineage>
        <taxon>Eukaryota</taxon>
        <taxon>Metazoa</taxon>
        <taxon>Ecdysozoa</taxon>
        <taxon>Arthropoda</taxon>
        <taxon>Hexapoda</taxon>
        <taxon>Insecta</taxon>
        <taxon>Pterygota</taxon>
        <taxon>Neoptera</taxon>
        <taxon>Endopterygota</taxon>
        <taxon>Diptera</taxon>
        <taxon>Brachycera</taxon>
        <taxon>Muscomorpha</taxon>
        <taxon>Ephydroidea</taxon>
        <taxon>Drosophilidae</taxon>
        <taxon>Drosophila</taxon>
    </lineage>
</organism>
<dbReference type="Pfam" id="PF02949">
    <property type="entry name" value="7tm_6"/>
    <property type="match status" value="2"/>
</dbReference>
<sequence>MAIDINFRFLYGNQPLATYFYAVPRLCLNLMGYWPERLHWRAYINFVVLAIGVATELHAGFRFATQGDTTLTLETFCPGVTSAVTLLKMFFLLQAREDLLYVLTKQRQMLFPTVGQTPVKEQVMRRHFLLACRLTFWPVSAGFSTSSLYNLKPLMVVLLLYLNGRTDEIVWGMPFNMTMPEWLLHAPFYPLTFIFIAYTGYVTIFMFGGCDAFYFEFCVNIATLFDFLQADIHTLFQPYKDLPEISGDNGAVFEAILVKLIKRQNEIFELTKYFRQRYATITLTYFISASMVIGFSMFNLLTIGDIGMNIFLYVSYTVAALSQLLIYCYGGTLVTESVSAQPVWIGQRTVFVTDSIFISFSCRALLAIVMGSAPWHQCLPKHRLYVQLFIMRSQRGITMAVPFFSPSLAAYTTILQTSGSIIALAKSFQPQA</sequence>
<dbReference type="PANTHER" id="PTHR21137:SF26">
    <property type="entry name" value="ODORANT RECEPTOR 10A-RELATED"/>
    <property type="match status" value="1"/>
</dbReference>
<feature type="transmembrane region" description="Helical" evidence="10">
    <location>
        <begin position="73"/>
        <end position="93"/>
    </location>
</feature>
<keyword evidence="7 10" id="KW-0472">Membrane</keyword>
<feature type="transmembrane region" description="Helical" evidence="10">
    <location>
        <begin position="182"/>
        <end position="207"/>
    </location>
</feature>
<evidence type="ECO:0000256" key="6">
    <source>
        <dbReference type="ARBA" id="ARBA00022989"/>
    </source>
</evidence>
<dbReference type="PANTHER" id="PTHR21137">
    <property type="entry name" value="ODORANT RECEPTOR"/>
    <property type="match status" value="1"/>
</dbReference>
<keyword evidence="4 10" id="KW-0812">Transmembrane</keyword>
<keyword evidence="2" id="KW-1003">Cell membrane</keyword>
<keyword evidence="12" id="KW-1185">Reference proteome</keyword>
<dbReference type="GO" id="GO:0005886">
    <property type="term" value="C:plasma membrane"/>
    <property type="evidence" value="ECO:0007669"/>
    <property type="project" value="UniProtKB-SubCell"/>
</dbReference>
<comment type="subcellular location">
    <subcellularLocation>
        <location evidence="1 10">Cell membrane</location>
        <topology evidence="1 10">Multi-pass membrane protein</topology>
    </subcellularLocation>
</comment>
<comment type="caution">
    <text evidence="10">Lacks conserved residue(s) required for the propagation of feature annotation.</text>
</comment>
<feature type="transmembrane region" description="Helical" evidence="10">
    <location>
        <begin position="278"/>
        <end position="298"/>
    </location>
</feature>
<dbReference type="HOGENOM" id="CLU_033399_7_0_1"/>
<evidence type="ECO:0000256" key="4">
    <source>
        <dbReference type="ARBA" id="ARBA00022692"/>
    </source>
</evidence>
<evidence type="ECO:0000256" key="1">
    <source>
        <dbReference type="ARBA" id="ARBA00004651"/>
    </source>
</evidence>
<evidence type="ECO:0000256" key="3">
    <source>
        <dbReference type="ARBA" id="ARBA00022606"/>
    </source>
</evidence>